<gene>
    <name evidence="2" type="ORF">SK3146_01538</name>
</gene>
<dbReference type="Proteomes" id="UP001057134">
    <property type="component" value="Chromosome"/>
</dbReference>
<dbReference type="EMBL" id="CP027059">
    <property type="protein sequence ID" value="UQZ82381.1"/>
    <property type="molecule type" value="Genomic_DNA"/>
</dbReference>
<sequence>MWNPDAFLEHMLWSKRPAYSFEAKTTEQWSEWRAALKEVLLQKLAVPDGMGQALAPVVLERIDCGDYIRERVQLTTLPHLTMPAYVLKPKQGEAPYPAVIACPGHGYGSKELVGLLPDGSPRLGEPGIYQDYPAALARRGFIVIVPEMLGLGDRRLQADRDKEPKDTSCFRLASHLLMAGYTLAGCRVYEMMRCVDYLRTRPDTDSDRVGCMGFSGGGLIMALTAAVDERIRATVISGYTNTYRDSILAKSHCADNYIPGLLSAAEMPDWFGLIAPRPLFIESGLEDSGFPVAGALKAIERIRAVYDVLGCGDRMDQYIHPGKHEVSGAKSYDWLQRHLQA</sequence>
<evidence type="ECO:0000313" key="2">
    <source>
        <dbReference type="EMBL" id="UQZ82381.1"/>
    </source>
</evidence>
<dbReference type="InterPro" id="IPR029058">
    <property type="entry name" value="AB_hydrolase_fold"/>
</dbReference>
<proteinExistence type="predicted"/>
<reference evidence="2" key="2">
    <citation type="journal article" date="2021" name="J Anim Sci Technol">
        <title>Complete genome sequence of Paenibacillus konkukensis sp. nov. SK3146 as a potential probiotic strain.</title>
        <authorList>
            <person name="Jung H.I."/>
            <person name="Park S."/>
            <person name="Niu K.M."/>
            <person name="Lee S.W."/>
            <person name="Kothari D."/>
            <person name="Yi K.J."/>
            <person name="Kim S.K."/>
        </authorList>
    </citation>
    <scope>NUCLEOTIDE SEQUENCE</scope>
    <source>
        <strain evidence="2">SK3146</strain>
    </source>
</reference>
<dbReference type="PANTHER" id="PTHR22946:SF9">
    <property type="entry name" value="POLYKETIDE TRANSFERASE AF380"/>
    <property type="match status" value="1"/>
</dbReference>
<accession>A0ABY4RIX8</accession>
<dbReference type="Gene3D" id="3.40.50.1820">
    <property type="entry name" value="alpha/beta hydrolase"/>
    <property type="match status" value="1"/>
</dbReference>
<keyword evidence="3" id="KW-1185">Reference proteome</keyword>
<dbReference type="SUPFAM" id="SSF53474">
    <property type="entry name" value="alpha/beta-Hydrolases"/>
    <property type="match status" value="1"/>
</dbReference>
<dbReference type="InterPro" id="IPR025890">
    <property type="entry name" value="Abhydrolase_bac"/>
</dbReference>
<dbReference type="InterPro" id="IPR050261">
    <property type="entry name" value="FrsA_esterase"/>
</dbReference>
<protein>
    <submittedName>
        <fullName evidence="2">Abhydrolase family protein</fullName>
    </submittedName>
</protein>
<name>A0ABY4RIX8_9BACL</name>
<dbReference type="PANTHER" id="PTHR22946">
    <property type="entry name" value="DIENELACTONE HYDROLASE DOMAIN-CONTAINING PROTEIN-RELATED"/>
    <property type="match status" value="1"/>
</dbReference>
<reference evidence="2" key="1">
    <citation type="submission" date="2018-02" db="EMBL/GenBank/DDBJ databases">
        <authorList>
            <person name="Kim S.-K."/>
            <person name="Jung H.-I."/>
            <person name="Lee S.-W."/>
        </authorList>
    </citation>
    <scope>NUCLEOTIDE SEQUENCE</scope>
    <source>
        <strain evidence="2">SK3146</strain>
    </source>
</reference>
<evidence type="ECO:0000313" key="3">
    <source>
        <dbReference type="Proteomes" id="UP001057134"/>
    </source>
</evidence>
<organism evidence="2 3">
    <name type="scientific">Paenibacillus konkukensis</name>
    <dbReference type="NCBI Taxonomy" id="2020716"/>
    <lineage>
        <taxon>Bacteria</taxon>
        <taxon>Bacillati</taxon>
        <taxon>Bacillota</taxon>
        <taxon>Bacilli</taxon>
        <taxon>Bacillales</taxon>
        <taxon>Paenibacillaceae</taxon>
        <taxon>Paenibacillus</taxon>
    </lineage>
</organism>
<evidence type="ECO:0000256" key="1">
    <source>
        <dbReference type="ARBA" id="ARBA00022801"/>
    </source>
</evidence>
<dbReference type="Pfam" id="PF12715">
    <property type="entry name" value="Abhydrolase_7"/>
    <property type="match status" value="1"/>
</dbReference>
<keyword evidence="1" id="KW-0378">Hydrolase</keyword>